<dbReference type="EMBL" id="BAAAOR010000004">
    <property type="protein sequence ID" value="GAA1505077.1"/>
    <property type="molecule type" value="Genomic_DNA"/>
</dbReference>
<sequence>MSTLCGVAAAVTVATAPLQHQHLRTGLVLAGGLILIVVVFSLLSRRLDASHELGWALGPFLAVAALVAIDLLTHDAALTAQVFLLFPALYGASQLAPIGATLLTGASVIGELVVVLVQLPLREAVVDGSYVIAALVTSAVLLGAASQRHARTVAQLERLAAVDSLTGLATRRVLEKAAAAALSDADGDAGTSLILMDVDDFKSINDTHGHAAGDDVLVQLAGRVLALSRSGDIVCRIGGDEIAMLLPGRAEASATDRAQRIAAAVEHEPFQLADGTELAVSVSVGRAHAPAGSADLRSLYASADADLYATKHGGPARPGPREHAEDQA</sequence>
<dbReference type="Pfam" id="PF00990">
    <property type="entry name" value="GGDEF"/>
    <property type="match status" value="1"/>
</dbReference>
<proteinExistence type="predicted"/>
<dbReference type="PROSITE" id="PS50887">
    <property type="entry name" value="GGDEF"/>
    <property type="match status" value="1"/>
</dbReference>
<dbReference type="SUPFAM" id="SSF55073">
    <property type="entry name" value="Nucleotide cyclase"/>
    <property type="match status" value="1"/>
</dbReference>
<keyword evidence="2" id="KW-0472">Membrane</keyword>
<organism evidence="4 5">
    <name type="scientific">Nocardioides humi</name>
    <dbReference type="NCBI Taxonomy" id="449461"/>
    <lineage>
        <taxon>Bacteria</taxon>
        <taxon>Bacillati</taxon>
        <taxon>Actinomycetota</taxon>
        <taxon>Actinomycetes</taxon>
        <taxon>Propionibacteriales</taxon>
        <taxon>Nocardioidaceae</taxon>
        <taxon>Nocardioides</taxon>
    </lineage>
</organism>
<feature type="compositionally biased region" description="Basic and acidic residues" evidence="1">
    <location>
        <begin position="319"/>
        <end position="328"/>
    </location>
</feature>
<feature type="transmembrane region" description="Helical" evidence="2">
    <location>
        <begin position="25"/>
        <end position="43"/>
    </location>
</feature>
<evidence type="ECO:0000313" key="4">
    <source>
        <dbReference type="EMBL" id="GAA1505077.1"/>
    </source>
</evidence>
<keyword evidence="5" id="KW-1185">Reference proteome</keyword>
<dbReference type="InterPro" id="IPR050469">
    <property type="entry name" value="Diguanylate_Cyclase"/>
</dbReference>
<evidence type="ECO:0000313" key="5">
    <source>
        <dbReference type="Proteomes" id="UP001500842"/>
    </source>
</evidence>
<dbReference type="InterPro" id="IPR000160">
    <property type="entry name" value="GGDEF_dom"/>
</dbReference>
<dbReference type="Proteomes" id="UP001500842">
    <property type="component" value="Unassembled WGS sequence"/>
</dbReference>
<dbReference type="SMART" id="SM00267">
    <property type="entry name" value="GGDEF"/>
    <property type="match status" value="1"/>
</dbReference>
<dbReference type="InterPro" id="IPR029787">
    <property type="entry name" value="Nucleotide_cyclase"/>
</dbReference>
<evidence type="ECO:0000256" key="1">
    <source>
        <dbReference type="SAM" id="MobiDB-lite"/>
    </source>
</evidence>
<feature type="transmembrane region" description="Helical" evidence="2">
    <location>
        <begin position="94"/>
        <end position="117"/>
    </location>
</feature>
<dbReference type="RefSeq" id="WP_344111020.1">
    <property type="nucleotide sequence ID" value="NZ_BAAAOR010000004.1"/>
</dbReference>
<feature type="domain" description="GGDEF" evidence="3">
    <location>
        <begin position="189"/>
        <end position="323"/>
    </location>
</feature>
<feature type="transmembrane region" description="Helical" evidence="2">
    <location>
        <begin position="55"/>
        <end position="74"/>
    </location>
</feature>
<dbReference type="PANTHER" id="PTHR45138">
    <property type="entry name" value="REGULATORY COMPONENTS OF SENSORY TRANSDUCTION SYSTEM"/>
    <property type="match status" value="1"/>
</dbReference>
<evidence type="ECO:0000256" key="2">
    <source>
        <dbReference type="SAM" id="Phobius"/>
    </source>
</evidence>
<reference evidence="4 5" key="1">
    <citation type="journal article" date="2019" name="Int. J. Syst. Evol. Microbiol.">
        <title>The Global Catalogue of Microorganisms (GCM) 10K type strain sequencing project: providing services to taxonomists for standard genome sequencing and annotation.</title>
        <authorList>
            <consortium name="The Broad Institute Genomics Platform"/>
            <consortium name="The Broad Institute Genome Sequencing Center for Infectious Disease"/>
            <person name="Wu L."/>
            <person name="Ma J."/>
        </authorList>
    </citation>
    <scope>NUCLEOTIDE SEQUENCE [LARGE SCALE GENOMIC DNA]</scope>
    <source>
        <strain evidence="4 5">JCM 14942</strain>
    </source>
</reference>
<keyword evidence="2" id="KW-0812">Transmembrane</keyword>
<gene>
    <name evidence="4" type="ORF">GCM10009788_05790</name>
</gene>
<name>A0ABN1ZV24_9ACTN</name>
<comment type="caution">
    <text evidence="4">The sequence shown here is derived from an EMBL/GenBank/DDBJ whole genome shotgun (WGS) entry which is preliminary data.</text>
</comment>
<dbReference type="Gene3D" id="3.30.70.270">
    <property type="match status" value="1"/>
</dbReference>
<dbReference type="NCBIfam" id="TIGR00254">
    <property type="entry name" value="GGDEF"/>
    <property type="match status" value="1"/>
</dbReference>
<evidence type="ECO:0000259" key="3">
    <source>
        <dbReference type="PROSITE" id="PS50887"/>
    </source>
</evidence>
<dbReference type="InterPro" id="IPR043128">
    <property type="entry name" value="Rev_trsase/Diguanyl_cyclase"/>
</dbReference>
<feature type="transmembrane region" description="Helical" evidence="2">
    <location>
        <begin position="124"/>
        <end position="145"/>
    </location>
</feature>
<keyword evidence="2" id="KW-1133">Transmembrane helix</keyword>
<accession>A0ABN1ZV24</accession>
<dbReference type="CDD" id="cd01949">
    <property type="entry name" value="GGDEF"/>
    <property type="match status" value="1"/>
</dbReference>
<protein>
    <recommendedName>
        <fullName evidence="3">GGDEF domain-containing protein</fullName>
    </recommendedName>
</protein>
<feature type="region of interest" description="Disordered" evidence="1">
    <location>
        <begin position="309"/>
        <end position="328"/>
    </location>
</feature>
<dbReference type="PANTHER" id="PTHR45138:SF9">
    <property type="entry name" value="DIGUANYLATE CYCLASE DGCM-RELATED"/>
    <property type="match status" value="1"/>
</dbReference>